<protein>
    <submittedName>
        <fullName evidence="2">Unnamed protein product</fullName>
    </submittedName>
</protein>
<comment type="caution">
    <text evidence="2">The sequence shown here is derived from an EMBL/GenBank/DDBJ whole genome shotgun (WGS) entry which is preliminary data.</text>
</comment>
<feature type="region of interest" description="Disordered" evidence="1">
    <location>
        <begin position="239"/>
        <end position="259"/>
    </location>
</feature>
<gene>
    <name evidence="2" type="ORF">Pfra01_002655300</name>
</gene>
<accession>A0A9W7D6E1</accession>
<dbReference type="InterPro" id="IPR043128">
    <property type="entry name" value="Rev_trsase/Diguanyl_cyclase"/>
</dbReference>
<dbReference type="Proteomes" id="UP001165121">
    <property type="component" value="Unassembled WGS sequence"/>
</dbReference>
<evidence type="ECO:0000256" key="1">
    <source>
        <dbReference type="SAM" id="MobiDB-lite"/>
    </source>
</evidence>
<dbReference type="EMBL" id="BSXT01005616">
    <property type="protein sequence ID" value="GMF61022.1"/>
    <property type="molecule type" value="Genomic_DNA"/>
</dbReference>
<dbReference type="PANTHER" id="PTHR33064">
    <property type="entry name" value="POL PROTEIN"/>
    <property type="match status" value="1"/>
</dbReference>
<dbReference type="InterPro" id="IPR051320">
    <property type="entry name" value="Viral_Replic_Matur_Polypro"/>
</dbReference>
<keyword evidence="3" id="KW-1185">Reference proteome</keyword>
<organism evidence="2 3">
    <name type="scientific">Phytophthora fragariaefolia</name>
    <dbReference type="NCBI Taxonomy" id="1490495"/>
    <lineage>
        <taxon>Eukaryota</taxon>
        <taxon>Sar</taxon>
        <taxon>Stramenopiles</taxon>
        <taxon>Oomycota</taxon>
        <taxon>Peronosporomycetes</taxon>
        <taxon>Peronosporales</taxon>
        <taxon>Peronosporaceae</taxon>
        <taxon>Phytophthora</taxon>
    </lineage>
</organism>
<evidence type="ECO:0000313" key="2">
    <source>
        <dbReference type="EMBL" id="GMF61022.1"/>
    </source>
</evidence>
<sequence>MPFGLKNAPMIYQRMIDNALWGFVQPRGGWSAFAERVQSAEAADTAVGGSPTDTVTHHRTRFEADRESSSLPDSLSAVVNDPRGDMFASGEADQSSLEPVFERRSFVDDICFGGESFDSCLETLDPLLSRFKECRISVSFTKSMFINTSKTRFGRSTQFAVMLSPWHQGVHRLNEDDDAFAQLLHSTITNFGGLDEALQHIVPPSKRTPMVRMDPALLYARLQNDHRGFVLSFDGSAKTPKHGGMEAVHGFSGESLTRR</sequence>
<dbReference type="OrthoDB" id="9950135at2759"/>
<reference evidence="2" key="1">
    <citation type="submission" date="2023-04" db="EMBL/GenBank/DDBJ databases">
        <title>Phytophthora fragariaefolia NBRC 109709.</title>
        <authorList>
            <person name="Ichikawa N."/>
            <person name="Sato H."/>
            <person name="Tonouchi N."/>
        </authorList>
    </citation>
    <scope>NUCLEOTIDE SEQUENCE</scope>
    <source>
        <strain evidence="2">NBRC 109709</strain>
    </source>
</reference>
<dbReference type="AlphaFoldDB" id="A0A9W7D6E1"/>
<dbReference type="PANTHER" id="PTHR33064:SF37">
    <property type="entry name" value="RIBONUCLEASE H"/>
    <property type="match status" value="1"/>
</dbReference>
<evidence type="ECO:0000313" key="3">
    <source>
        <dbReference type="Proteomes" id="UP001165121"/>
    </source>
</evidence>
<dbReference type="Gene3D" id="3.30.70.270">
    <property type="match status" value="1"/>
</dbReference>
<name>A0A9W7D6E1_9STRA</name>
<proteinExistence type="predicted"/>